<reference evidence="13 14" key="1">
    <citation type="submission" date="2014-04" db="EMBL/GenBank/DDBJ databases">
        <title>Genome assembly of Hyalangium minutum DSM 14724.</title>
        <authorList>
            <person name="Sharma G."/>
            <person name="Subramanian S."/>
        </authorList>
    </citation>
    <scope>NUCLEOTIDE SEQUENCE [LARGE SCALE GENOMIC DNA]</scope>
    <source>
        <strain evidence="13 14">DSM 14724</strain>
    </source>
</reference>
<dbReference type="Proteomes" id="UP000028725">
    <property type="component" value="Unassembled WGS sequence"/>
</dbReference>
<dbReference type="STRING" id="394096.DB31_2963"/>
<evidence type="ECO:0000256" key="11">
    <source>
        <dbReference type="RuleBase" id="RU000587"/>
    </source>
</evidence>
<evidence type="ECO:0000256" key="1">
    <source>
        <dbReference type="ARBA" id="ARBA00001275"/>
    </source>
</evidence>
<keyword evidence="4" id="KW-0321">Glycogen metabolism</keyword>
<evidence type="ECO:0000256" key="12">
    <source>
        <dbReference type="SAM" id="MobiDB-lite"/>
    </source>
</evidence>
<protein>
    <recommendedName>
        <fullName evidence="11">Alpha-1,4 glucan phosphorylase</fullName>
        <ecNumber evidence="11">2.4.1.1</ecNumber>
    </recommendedName>
</protein>
<dbReference type="InterPro" id="IPR000811">
    <property type="entry name" value="Glyco_trans_35"/>
</dbReference>
<name>A0A085W5E1_9BACT</name>
<dbReference type="GO" id="GO:0005737">
    <property type="term" value="C:cytoplasm"/>
    <property type="evidence" value="ECO:0007669"/>
    <property type="project" value="TreeGrafter"/>
</dbReference>
<dbReference type="GO" id="GO:0030170">
    <property type="term" value="F:pyridoxal phosphate binding"/>
    <property type="evidence" value="ECO:0007669"/>
    <property type="project" value="InterPro"/>
</dbReference>
<dbReference type="CDD" id="cd04300">
    <property type="entry name" value="GT35_Glycogen_Phosphorylase"/>
    <property type="match status" value="1"/>
</dbReference>
<keyword evidence="8 11" id="KW-0119">Carbohydrate metabolism</keyword>
<dbReference type="RefSeq" id="WP_044196504.1">
    <property type="nucleotide sequence ID" value="NZ_JMCB01000019.1"/>
</dbReference>
<dbReference type="FunFam" id="3.40.50.2000:FF:000002">
    <property type="entry name" value="Alpha-1,4 glucan phosphorylase"/>
    <property type="match status" value="1"/>
</dbReference>
<evidence type="ECO:0000313" key="13">
    <source>
        <dbReference type="EMBL" id="KFE62904.1"/>
    </source>
</evidence>
<keyword evidence="7 10" id="KW-0663">Pyridoxal phosphate</keyword>
<gene>
    <name evidence="13" type="ORF">DB31_2963</name>
</gene>
<evidence type="ECO:0000256" key="3">
    <source>
        <dbReference type="ARBA" id="ARBA00006047"/>
    </source>
</evidence>
<comment type="function">
    <text evidence="11">Allosteric enzyme that catalyzes the rate-limiting step in glycogen catabolism, the phosphorolytic cleavage of glycogen to produce glucose-1-phosphate, and plays a central role in maintaining cellular and organismal glucose homeostasis.</text>
</comment>
<dbReference type="PIRSF" id="PIRSF000460">
    <property type="entry name" value="Pprylas_GlgP"/>
    <property type="match status" value="1"/>
</dbReference>
<evidence type="ECO:0000256" key="4">
    <source>
        <dbReference type="ARBA" id="ARBA00022600"/>
    </source>
</evidence>
<dbReference type="InterPro" id="IPR035090">
    <property type="entry name" value="Pyridoxal_P_attach_site"/>
</dbReference>
<comment type="caution">
    <text evidence="13">The sequence shown here is derived from an EMBL/GenBank/DDBJ whole genome shotgun (WGS) entry which is preliminary data.</text>
</comment>
<evidence type="ECO:0000256" key="6">
    <source>
        <dbReference type="ARBA" id="ARBA00022679"/>
    </source>
</evidence>
<accession>A0A085W5E1</accession>
<dbReference type="AlphaFoldDB" id="A0A085W5E1"/>
<evidence type="ECO:0000256" key="5">
    <source>
        <dbReference type="ARBA" id="ARBA00022676"/>
    </source>
</evidence>
<dbReference type="PANTHER" id="PTHR11468:SF3">
    <property type="entry name" value="GLYCOGEN PHOSPHORYLASE, LIVER FORM"/>
    <property type="match status" value="1"/>
</dbReference>
<dbReference type="GO" id="GO:0008184">
    <property type="term" value="F:glycogen phosphorylase activity"/>
    <property type="evidence" value="ECO:0007669"/>
    <property type="project" value="InterPro"/>
</dbReference>
<organism evidence="13 14">
    <name type="scientific">Hyalangium minutum</name>
    <dbReference type="NCBI Taxonomy" id="394096"/>
    <lineage>
        <taxon>Bacteria</taxon>
        <taxon>Pseudomonadati</taxon>
        <taxon>Myxococcota</taxon>
        <taxon>Myxococcia</taxon>
        <taxon>Myxococcales</taxon>
        <taxon>Cystobacterineae</taxon>
        <taxon>Archangiaceae</taxon>
        <taxon>Hyalangium</taxon>
    </lineage>
</organism>
<feature type="modified residue" description="N6-(pyridoxal phosphate)lysine" evidence="10">
    <location>
        <position position="677"/>
    </location>
</feature>
<dbReference type="PANTHER" id="PTHR11468">
    <property type="entry name" value="GLYCOGEN PHOSPHORYLASE"/>
    <property type="match status" value="1"/>
</dbReference>
<keyword evidence="14" id="KW-1185">Reference proteome</keyword>
<proteinExistence type="inferred from homology"/>
<evidence type="ECO:0000256" key="8">
    <source>
        <dbReference type="ARBA" id="ARBA00023277"/>
    </source>
</evidence>
<feature type="compositionally biased region" description="Basic and acidic residues" evidence="12">
    <location>
        <begin position="13"/>
        <end position="26"/>
    </location>
</feature>
<dbReference type="Gene3D" id="3.40.50.2000">
    <property type="entry name" value="Glycogen Phosphorylase B"/>
    <property type="match status" value="2"/>
</dbReference>
<feature type="region of interest" description="Disordered" evidence="12">
    <location>
        <begin position="1"/>
        <end position="26"/>
    </location>
</feature>
<keyword evidence="6 11" id="KW-0808">Transferase</keyword>
<evidence type="ECO:0000313" key="14">
    <source>
        <dbReference type="Proteomes" id="UP000028725"/>
    </source>
</evidence>
<dbReference type="FunFam" id="3.40.50.2000:FF:000005">
    <property type="entry name" value="Alpha-1,4 glucan phosphorylase"/>
    <property type="match status" value="1"/>
</dbReference>
<comment type="catalytic activity">
    <reaction evidence="1 11">
        <text>[(1-&gt;4)-alpha-D-glucosyl](n) + phosphate = [(1-&gt;4)-alpha-D-glucosyl](n-1) + alpha-D-glucose 1-phosphate</text>
        <dbReference type="Rhea" id="RHEA:41732"/>
        <dbReference type="Rhea" id="RHEA-COMP:9584"/>
        <dbReference type="Rhea" id="RHEA-COMP:9586"/>
        <dbReference type="ChEBI" id="CHEBI:15444"/>
        <dbReference type="ChEBI" id="CHEBI:43474"/>
        <dbReference type="ChEBI" id="CHEBI:58601"/>
        <dbReference type="EC" id="2.4.1.1"/>
    </reaction>
</comment>
<dbReference type="NCBIfam" id="TIGR02093">
    <property type="entry name" value="P_ylase"/>
    <property type="match status" value="1"/>
</dbReference>
<comment type="cofactor">
    <cofactor evidence="2 11">
        <name>pyridoxal 5'-phosphate</name>
        <dbReference type="ChEBI" id="CHEBI:597326"/>
    </cofactor>
</comment>
<evidence type="ECO:0000256" key="7">
    <source>
        <dbReference type="ARBA" id="ARBA00022898"/>
    </source>
</evidence>
<dbReference type="PATRIC" id="fig|394096.3.peg.7288"/>
<sequence length="831" mass="94832">MSDPLRAQAPHVSLEEDATRTGKDPASVRRGFLEHVRYSRGKNPETSTAHDRFMALSLAVRDRLAHKWVKTARTYYEKDVKRAYYLSAEYLLGRALGNNLINTGMYEAAEQAMREVGVDLTTLIEMEPDAGLGNGGLGRLAACFLDSLATLAYPGMGYGIRYEFGIFTQDIVDGYQVERADEWLKFGNPWEIVRPEKAVPVRFFGRVEHHTGADGQRVARWVGGKTVVGVPFDTPIAGFGNNTVNTLRLWQARASEEFDLLLFNAGDYERSVVEKNDSEVISKVLYPNDAFQAGKELRLKQQYFFVACSIADIVRRYLKGHKDFRDFPNKVAIQLNDTHPAIAVAELMRVLVDEKRLQWDEAFHITQQTFGYTNHTLLAEAMEKWPATLFERLLPRHLEIIYEINHRFLRQVQIRYPFDEERLRRLSLVEEGAEKKIRMAHLAVVGSHSVNGVAALHTDLLRRDVLPDFAAMFPERFNNKTNGVTPRRWLSWCNPRLAKLITSRIGAGWEKDLDQLRKLEEHLDDKAFHTAFREVKQQNKHDLAQHIQDLRSVSLNPNAIFDVQIKRLHEYKRQLLNALHIVVLWMRARRDPSTIVHPRAFLFGAKAAPGYQQAKQIIRLVNGIGEVINSDAGTTGLQVVFVPNYRVSLAERIIPAADVSEQISTAGWEASGTGNMKLMLNGALTLGTLDGANVEIREEVGDENFFLFGLTADEVIARKKAGYRPRDVYNSHQELREAMDLIASGFFSPEDRNLFKPLMDNLLEEDRYLVLADFDSYMKKQEDVARAYQDHDTWTRKCILNVARAGIFSSDRTIKQYAEEIWRVKQIPVDQ</sequence>
<dbReference type="GO" id="GO:0005980">
    <property type="term" value="P:glycogen catabolic process"/>
    <property type="evidence" value="ECO:0007669"/>
    <property type="project" value="TreeGrafter"/>
</dbReference>
<dbReference type="EC" id="2.4.1.1" evidence="11"/>
<evidence type="ECO:0000256" key="2">
    <source>
        <dbReference type="ARBA" id="ARBA00001933"/>
    </source>
</evidence>
<dbReference type="EMBL" id="JMCB01000019">
    <property type="protein sequence ID" value="KFE62904.1"/>
    <property type="molecule type" value="Genomic_DNA"/>
</dbReference>
<dbReference type="InterPro" id="IPR011833">
    <property type="entry name" value="Glycg_phsphrylas"/>
</dbReference>
<comment type="function">
    <text evidence="9">Phosphorylase is an important allosteric enzyme in carbohydrate metabolism. Enzymes from different sources differ in their regulatory mechanisms and in their natural substrates. However, all known phosphorylases share catalytic and structural properties.</text>
</comment>
<dbReference type="SUPFAM" id="SSF53756">
    <property type="entry name" value="UDP-Glycosyltransferase/glycogen phosphorylase"/>
    <property type="match status" value="1"/>
</dbReference>
<comment type="similarity">
    <text evidence="3 11">Belongs to the glycogen phosphorylase family.</text>
</comment>
<dbReference type="PROSITE" id="PS00102">
    <property type="entry name" value="PHOSPHORYLASE"/>
    <property type="match status" value="1"/>
</dbReference>
<evidence type="ECO:0000256" key="9">
    <source>
        <dbReference type="ARBA" id="ARBA00025174"/>
    </source>
</evidence>
<dbReference type="Pfam" id="PF00343">
    <property type="entry name" value="Phosphorylase"/>
    <property type="match status" value="1"/>
</dbReference>
<keyword evidence="5 11" id="KW-0328">Glycosyltransferase</keyword>
<dbReference type="OrthoDB" id="7229284at2"/>
<evidence type="ECO:0000256" key="10">
    <source>
        <dbReference type="PIRSR" id="PIRSR000460-1"/>
    </source>
</evidence>